<keyword evidence="2" id="KW-1185">Reference proteome</keyword>
<proteinExistence type="predicted"/>
<organism evidence="1 2">
    <name type="scientific">Lentinula boryana</name>
    <dbReference type="NCBI Taxonomy" id="40481"/>
    <lineage>
        <taxon>Eukaryota</taxon>
        <taxon>Fungi</taxon>
        <taxon>Dikarya</taxon>
        <taxon>Basidiomycota</taxon>
        <taxon>Agaricomycotina</taxon>
        <taxon>Agaricomycetes</taxon>
        <taxon>Agaricomycetidae</taxon>
        <taxon>Agaricales</taxon>
        <taxon>Marasmiineae</taxon>
        <taxon>Omphalotaceae</taxon>
        <taxon>Lentinula</taxon>
    </lineage>
</organism>
<reference evidence="1" key="1">
    <citation type="submission" date="2022-08" db="EMBL/GenBank/DDBJ databases">
        <authorList>
            <consortium name="DOE Joint Genome Institute"/>
            <person name="Min B."/>
            <person name="Riley R."/>
            <person name="Sierra-Patev S."/>
            <person name="Naranjo-Ortiz M."/>
            <person name="Looney B."/>
            <person name="Konkel Z."/>
            <person name="Slot J.C."/>
            <person name="Sakamoto Y."/>
            <person name="Steenwyk J.L."/>
            <person name="Rokas A."/>
            <person name="Carro J."/>
            <person name="Camarero S."/>
            <person name="Ferreira P."/>
            <person name="Molpeceres G."/>
            <person name="Ruiz-Duenas F.J."/>
            <person name="Serrano A."/>
            <person name="Henrissat B."/>
            <person name="Drula E."/>
            <person name="Hughes K.W."/>
            <person name="Mata J.L."/>
            <person name="Ishikawa N.K."/>
            <person name="Vargas-Isla R."/>
            <person name="Ushijima S."/>
            <person name="Smith C.A."/>
            <person name="Ahrendt S."/>
            <person name="Andreopoulos W."/>
            <person name="He G."/>
            <person name="Labutti K."/>
            <person name="Lipzen A."/>
            <person name="Ng V."/>
            <person name="Sandor L."/>
            <person name="Barry K."/>
            <person name="Martinez A.T."/>
            <person name="Xiao Y."/>
            <person name="Gibbons J.G."/>
            <person name="Terashima K."/>
            <person name="Hibbett D.S."/>
            <person name="Grigoriev I.V."/>
        </authorList>
    </citation>
    <scope>NUCLEOTIDE SEQUENCE</scope>
    <source>
        <strain evidence="1">TFB10827</strain>
    </source>
</reference>
<dbReference type="InterPro" id="IPR029063">
    <property type="entry name" value="SAM-dependent_MTases_sf"/>
</dbReference>
<dbReference type="EMBL" id="MU791224">
    <property type="protein sequence ID" value="KAJ3991041.1"/>
    <property type="molecule type" value="Genomic_DNA"/>
</dbReference>
<gene>
    <name evidence="1" type="ORF">F5050DRAFT_1582070</name>
</gene>
<dbReference type="CDD" id="cd02440">
    <property type="entry name" value="AdoMet_MTases"/>
    <property type="match status" value="1"/>
</dbReference>
<dbReference type="Proteomes" id="UP001163828">
    <property type="component" value="Unassembled WGS sequence"/>
</dbReference>
<evidence type="ECO:0008006" key="3">
    <source>
        <dbReference type="Google" id="ProtNLM"/>
    </source>
</evidence>
<accession>A0ABQ8PX97</accession>
<protein>
    <recommendedName>
        <fullName evidence="3">S-adenosyl-L-methionine-dependent methyltransferase</fullName>
    </recommendedName>
</protein>
<evidence type="ECO:0000313" key="1">
    <source>
        <dbReference type="EMBL" id="KAJ3991041.1"/>
    </source>
</evidence>
<comment type="caution">
    <text evidence="1">The sequence shown here is derived from an EMBL/GenBank/DDBJ whole genome shotgun (WGS) entry which is preliminary data.</text>
</comment>
<sequence>MKYHKEGISLRVLQLDLPLFFLLRTWRAPSYKQKVTTYSHLTAGRLGGKSYLNTKSTDSVLIILRLNLQHRLIVKAFDDKLILAPVNLKPGDRVLESGAGSEGVWVLEFWKEQSQKNIPLVIECIDISRDQFPSQVPSDIHFSLRSILDVPPEWSNNFTFVHQRLLVAALPRPLWHEALAQIFRVLKPGGWVEFVESHAKVRKFVVGPNSKKLSLISDRMFEEKNFVGDTEVYLPPVMREMGFVDVRCEGKDVPISQTIDDGLDRVQIWYDLWKGFKGSILAGGGYGIVSSEEEYESLLLGCKDEWNNSTEAYTTYWTIIARKPESP</sequence>
<evidence type="ECO:0000313" key="2">
    <source>
        <dbReference type="Proteomes" id="UP001163828"/>
    </source>
</evidence>
<dbReference type="Gene3D" id="3.40.50.150">
    <property type="entry name" value="Vaccinia Virus protein VP39"/>
    <property type="match status" value="1"/>
</dbReference>
<dbReference type="SUPFAM" id="SSF53335">
    <property type="entry name" value="S-adenosyl-L-methionine-dependent methyltransferases"/>
    <property type="match status" value="1"/>
</dbReference>
<dbReference type="Pfam" id="PF13489">
    <property type="entry name" value="Methyltransf_23"/>
    <property type="match status" value="1"/>
</dbReference>
<name>A0ABQ8PX97_9AGAR</name>